<dbReference type="EC" id="1.3.8.-" evidence="12"/>
<dbReference type="Gene3D" id="1.10.540.10">
    <property type="entry name" value="Acyl-CoA dehydrogenase/oxidase, N-terminal domain"/>
    <property type="match status" value="1"/>
</dbReference>
<feature type="domain" description="Acetyl-CoA dehydrogenase-like C-terminal" evidence="11">
    <location>
        <begin position="466"/>
        <end position="596"/>
    </location>
</feature>
<dbReference type="EMBL" id="JBHSCW010000003">
    <property type="protein sequence ID" value="MFC4351329.1"/>
    <property type="molecule type" value="Genomic_DNA"/>
</dbReference>
<evidence type="ECO:0000259" key="10">
    <source>
        <dbReference type="Pfam" id="PF02771"/>
    </source>
</evidence>
<evidence type="ECO:0000256" key="2">
    <source>
        <dbReference type="ARBA" id="ARBA00009347"/>
    </source>
</evidence>
<dbReference type="Proteomes" id="UP001595799">
    <property type="component" value="Unassembled WGS sequence"/>
</dbReference>
<organism evidence="12 13">
    <name type="scientific">Fodinicurvata halophila</name>
    <dbReference type="NCBI Taxonomy" id="1419723"/>
    <lineage>
        <taxon>Bacteria</taxon>
        <taxon>Pseudomonadati</taxon>
        <taxon>Pseudomonadota</taxon>
        <taxon>Alphaproteobacteria</taxon>
        <taxon>Rhodospirillales</taxon>
        <taxon>Rhodovibrionaceae</taxon>
        <taxon>Fodinicurvata</taxon>
    </lineage>
</organism>
<comment type="similarity">
    <text evidence="2 6">Belongs to the acyl-CoA dehydrogenase family.</text>
</comment>
<evidence type="ECO:0000256" key="6">
    <source>
        <dbReference type="RuleBase" id="RU362125"/>
    </source>
</evidence>
<dbReference type="InterPro" id="IPR036250">
    <property type="entry name" value="AcylCo_DH-like_C"/>
</dbReference>
<dbReference type="Gene3D" id="1.20.140.10">
    <property type="entry name" value="Butyryl-CoA Dehydrogenase, subunit A, domain 3"/>
    <property type="match status" value="1"/>
</dbReference>
<dbReference type="Pfam" id="PF00441">
    <property type="entry name" value="Acyl-CoA_dh_1"/>
    <property type="match status" value="1"/>
</dbReference>
<dbReference type="InterPro" id="IPR052166">
    <property type="entry name" value="Diverse_Acyl-CoA_DH"/>
</dbReference>
<feature type="domain" description="Acyl-CoA dehydrogenase/oxidase N-terminal" evidence="10">
    <location>
        <begin position="79"/>
        <end position="156"/>
    </location>
</feature>
<evidence type="ECO:0000313" key="12">
    <source>
        <dbReference type="EMBL" id="MFC4351329.1"/>
    </source>
</evidence>
<accession>A0ABV8UJW3</accession>
<dbReference type="Pfam" id="PF02771">
    <property type="entry name" value="Acyl-CoA_dh_N"/>
    <property type="match status" value="1"/>
</dbReference>
<evidence type="ECO:0000256" key="4">
    <source>
        <dbReference type="ARBA" id="ARBA00022827"/>
    </source>
</evidence>
<gene>
    <name evidence="12" type="ORF">ACFOW6_07225</name>
</gene>
<dbReference type="RefSeq" id="WP_382421664.1">
    <property type="nucleotide sequence ID" value="NZ_JBHSCW010000003.1"/>
</dbReference>
<feature type="domain" description="Acyl-CoA dehydrogenase/oxidase C-terminal" evidence="8">
    <location>
        <begin position="283"/>
        <end position="453"/>
    </location>
</feature>
<dbReference type="InterPro" id="IPR009100">
    <property type="entry name" value="AcylCoA_DH/oxidase_NM_dom_sf"/>
</dbReference>
<comment type="caution">
    <text evidence="12">The sequence shown here is derived from an EMBL/GenBank/DDBJ whole genome shotgun (WGS) entry which is preliminary data.</text>
</comment>
<sequence length="602" mass="65998">MSDFTPALPDMRFTLQAIARVDRLFGLPAYDELSQDLIDSVLAEASRLARDIVAPTNHTGDLQGSRLENGEVRTPDGFREAYQRYVEGNWNSLPFDQAYGGQGLPWVLAIAIQEVFDAANMSFGLCSLLTQGAVELIQAHGSEEQRNLYLPPLVSGRWTGAMTMTEPQAGSDIGAVRTRAVREENGYRLFGQKIYITYGDHDMAENVIHLVLARTDDAPPGTKGLSLFIVPKRLPQSDGKPGKRNDMQCVSLEHKLGIHGSPTCTMSYGEDEGAVAYLIGEENQGMECMFTMMNNARLSIAAQGVGIAERAYQQARRFAFERIQGRPFGQPGGESVAIIRHPDVRRMLMTMKANTEAARALVYYTATAIDLSRNLPDEQARNESRVNVLDLLTPVAKAWATDTGCHVASLGIQVHGGMGFIEETGAAQHFRDARIAPIYEGTNGIQALDLIGRKIMRHKGAPALAFLEKVRGTIKALERERDEDLSAIRRSLEEACEAFEQATNWLMEVWEERPLEAAAGATPYLNLLGTLAGGWLLAEGARKAAVICAESDSSDSENNYYFSKLRTARFFADNILPASEAHAAAAIRGSAAITDIPEDYFC</sequence>
<dbReference type="SUPFAM" id="SSF56645">
    <property type="entry name" value="Acyl-CoA dehydrogenase NM domain-like"/>
    <property type="match status" value="1"/>
</dbReference>
<dbReference type="Pfam" id="PF12806">
    <property type="entry name" value="Acyl-CoA_dh_C"/>
    <property type="match status" value="1"/>
</dbReference>
<evidence type="ECO:0000256" key="1">
    <source>
        <dbReference type="ARBA" id="ARBA00001974"/>
    </source>
</evidence>
<reference evidence="13" key="1">
    <citation type="journal article" date="2019" name="Int. J. Syst. Evol. Microbiol.">
        <title>The Global Catalogue of Microorganisms (GCM) 10K type strain sequencing project: providing services to taxonomists for standard genome sequencing and annotation.</title>
        <authorList>
            <consortium name="The Broad Institute Genomics Platform"/>
            <consortium name="The Broad Institute Genome Sequencing Center for Infectious Disease"/>
            <person name="Wu L."/>
            <person name="Ma J."/>
        </authorList>
    </citation>
    <scope>NUCLEOTIDE SEQUENCE [LARGE SCALE GENOMIC DNA]</scope>
    <source>
        <strain evidence="13">CECT 8472</strain>
    </source>
</reference>
<evidence type="ECO:0000256" key="7">
    <source>
        <dbReference type="SAM" id="Coils"/>
    </source>
</evidence>
<comment type="cofactor">
    <cofactor evidence="1 6">
        <name>FAD</name>
        <dbReference type="ChEBI" id="CHEBI:57692"/>
    </cofactor>
</comment>
<keyword evidence="7" id="KW-0175">Coiled coil</keyword>
<evidence type="ECO:0000259" key="11">
    <source>
        <dbReference type="Pfam" id="PF12806"/>
    </source>
</evidence>
<dbReference type="InterPro" id="IPR006091">
    <property type="entry name" value="Acyl-CoA_Oxase/DH_mid-dom"/>
</dbReference>
<dbReference type="InterPro" id="IPR037069">
    <property type="entry name" value="AcylCoA_DH/ox_N_sf"/>
</dbReference>
<name>A0ABV8UJW3_9PROT</name>
<dbReference type="InterPro" id="IPR025878">
    <property type="entry name" value="Acyl-CoA_dh-like_C_dom"/>
</dbReference>
<keyword evidence="5 6" id="KW-0560">Oxidoreductase</keyword>
<dbReference type="InterPro" id="IPR046373">
    <property type="entry name" value="Acyl-CoA_Oxase/DH_mid-dom_sf"/>
</dbReference>
<dbReference type="Pfam" id="PF02770">
    <property type="entry name" value="Acyl-CoA_dh_M"/>
    <property type="match status" value="1"/>
</dbReference>
<evidence type="ECO:0000256" key="3">
    <source>
        <dbReference type="ARBA" id="ARBA00022630"/>
    </source>
</evidence>
<keyword evidence="3 6" id="KW-0285">Flavoprotein</keyword>
<dbReference type="PANTHER" id="PTHR42803">
    <property type="entry name" value="ACYL-COA DEHYDROGENASE"/>
    <property type="match status" value="1"/>
</dbReference>
<protein>
    <submittedName>
        <fullName evidence="12">Acyl-CoA dehydrogenase</fullName>
        <ecNumber evidence="12">1.3.8.-</ecNumber>
    </submittedName>
</protein>
<dbReference type="SUPFAM" id="SSF47203">
    <property type="entry name" value="Acyl-CoA dehydrogenase C-terminal domain-like"/>
    <property type="match status" value="1"/>
</dbReference>
<feature type="coiled-coil region" evidence="7">
    <location>
        <begin position="467"/>
        <end position="494"/>
    </location>
</feature>
<keyword evidence="4 6" id="KW-0274">FAD</keyword>
<evidence type="ECO:0000256" key="5">
    <source>
        <dbReference type="ARBA" id="ARBA00023002"/>
    </source>
</evidence>
<dbReference type="InterPro" id="IPR013786">
    <property type="entry name" value="AcylCoA_DH/ox_N"/>
</dbReference>
<dbReference type="PANTHER" id="PTHR42803:SF1">
    <property type="entry name" value="BROAD-SPECIFICITY LINEAR ACYL-COA DEHYDROGENASE FADE5"/>
    <property type="match status" value="1"/>
</dbReference>
<dbReference type="GO" id="GO:0016491">
    <property type="term" value="F:oxidoreductase activity"/>
    <property type="evidence" value="ECO:0007669"/>
    <property type="project" value="UniProtKB-KW"/>
</dbReference>
<evidence type="ECO:0000259" key="9">
    <source>
        <dbReference type="Pfam" id="PF02770"/>
    </source>
</evidence>
<dbReference type="Gene3D" id="2.40.110.10">
    <property type="entry name" value="Butyryl-CoA Dehydrogenase, subunit A, domain 2"/>
    <property type="match status" value="1"/>
</dbReference>
<feature type="domain" description="Acyl-CoA oxidase/dehydrogenase middle" evidence="9">
    <location>
        <begin position="161"/>
        <end position="267"/>
    </location>
</feature>
<proteinExistence type="inferred from homology"/>
<evidence type="ECO:0000259" key="8">
    <source>
        <dbReference type="Pfam" id="PF00441"/>
    </source>
</evidence>
<evidence type="ECO:0000313" key="13">
    <source>
        <dbReference type="Proteomes" id="UP001595799"/>
    </source>
</evidence>
<dbReference type="InterPro" id="IPR009075">
    <property type="entry name" value="AcylCo_DH/oxidase_C"/>
</dbReference>
<keyword evidence="13" id="KW-1185">Reference proteome</keyword>